<keyword evidence="3 6" id="KW-0812">Transmembrane</keyword>
<feature type="transmembrane region" description="Helical" evidence="6">
    <location>
        <begin position="273"/>
        <end position="295"/>
    </location>
</feature>
<dbReference type="PANTHER" id="PTHR30294">
    <property type="entry name" value="MEMBRANE COMPONENT OF ABC TRANSPORTER YHHJ-RELATED"/>
    <property type="match status" value="1"/>
</dbReference>
<protein>
    <submittedName>
        <fullName evidence="8">ABC transporter permease</fullName>
    </submittedName>
</protein>
<dbReference type="Proteomes" id="UP000632125">
    <property type="component" value="Unassembled WGS sequence"/>
</dbReference>
<feature type="transmembrane region" description="Helical" evidence="6">
    <location>
        <begin position="21"/>
        <end position="41"/>
    </location>
</feature>
<feature type="transmembrane region" description="Helical" evidence="6">
    <location>
        <begin position="307"/>
        <end position="332"/>
    </location>
</feature>
<dbReference type="EMBL" id="JACXIY010000013">
    <property type="protein sequence ID" value="MBD2869071.1"/>
    <property type="molecule type" value="Genomic_DNA"/>
</dbReference>
<organism evidence="8 9">
    <name type="scientific">Paenibacillus arenilitoris</name>
    <dbReference type="NCBI Taxonomy" id="2772299"/>
    <lineage>
        <taxon>Bacteria</taxon>
        <taxon>Bacillati</taxon>
        <taxon>Bacillota</taxon>
        <taxon>Bacilli</taxon>
        <taxon>Bacillales</taxon>
        <taxon>Paenibacillaceae</taxon>
        <taxon>Paenibacillus</taxon>
    </lineage>
</organism>
<keyword evidence="4 6" id="KW-1133">Transmembrane helix</keyword>
<feature type="transmembrane region" description="Helical" evidence="6">
    <location>
        <begin position="395"/>
        <end position="417"/>
    </location>
</feature>
<evidence type="ECO:0000259" key="7">
    <source>
        <dbReference type="Pfam" id="PF12698"/>
    </source>
</evidence>
<sequence length="423" mass="46219">MLPFFKKDFLVYWRDRKEMAIALLTPIVIIMVLGFAMPNWVENPTGDLDLKVAVVTEDDAEDGLERFRNSLDALPLAPEETSSLAVSAERLLPSAMLMQLLESEEVRAFVSAIELDEEAAMRQLEDGDVSAIVTFPEGYTLSTLNKWLLNEGEGMAVALTAEQSSTEVDMLRNLLEGFMQTVNLQAAIGFASGGEAAASNSVGLIGPVGGRETIEGFEMVTSFQYYTLAIGVVFSLFVAMTTALKAATERKERVFHRIVLTGSHPIRYLSGKIGSTFCMALLQMTFIFIVCHFILDLFPARTVQFWLGLAMVALVFCFSVASLSAVFTSLAFRLEEATAGGVMTIILMMIGTVGGSFVPRFVLPQWIQLVGEWTPNGRALSAFLQWVQQGSPEVVAAPLLQLLAFSLAAIGASILLFPRRGRI</sequence>
<evidence type="ECO:0000256" key="1">
    <source>
        <dbReference type="ARBA" id="ARBA00004651"/>
    </source>
</evidence>
<dbReference type="PANTHER" id="PTHR30294:SF29">
    <property type="entry name" value="MULTIDRUG ABC TRANSPORTER PERMEASE YBHS-RELATED"/>
    <property type="match status" value="1"/>
</dbReference>
<accession>A0A927H537</accession>
<dbReference type="AlphaFoldDB" id="A0A927H537"/>
<evidence type="ECO:0000256" key="5">
    <source>
        <dbReference type="ARBA" id="ARBA00023136"/>
    </source>
</evidence>
<evidence type="ECO:0000313" key="8">
    <source>
        <dbReference type="EMBL" id="MBD2869071.1"/>
    </source>
</evidence>
<keyword evidence="2" id="KW-1003">Cell membrane</keyword>
<evidence type="ECO:0000256" key="3">
    <source>
        <dbReference type="ARBA" id="ARBA00022692"/>
    </source>
</evidence>
<dbReference type="GO" id="GO:0005886">
    <property type="term" value="C:plasma membrane"/>
    <property type="evidence" value="ECO:0007669"/>
    <property type="project" value="UniProtKB-SubCell"/>
</dbReference>
<keyword evidence="5 6" id="KW-0472">Membrane</keyword>
<evidence type="ECO:0000256" key="2">
    <source>
        <dbReference type="ARBA" id="ARBA00022475"/>
    </source>
</evidence>
<evidence type="ECO:0000256" key="4">
    <source>
        <dbReference type="ARBA" id="ARBA00022989"/>
    </source>
</evidence>
<dbReference type="InterPro" id="IPR051449">
    <property type="entry name" value="ABC-2_transporter_component"/>
</dbReference>
<evidence type="ECO:0000313" key="9">
    <source>
        <dbReference type="Proteomes" id="UP000632125"/>
    </source>
</evidence>
<feature type="transmembrane region" description="Helical" evidence="6">
    <location>
        <begin position="339"/>
        <end position="358"/>
    </location>
</feature>
<dbReference type="RefSeq" id="WP_190860871.1">
    <property type="nucleotide sequence ID" value="NZ_JACXIY010000013.1"/>
</dbReference>
<evidence type="ECO:0000256" key="6">
    <source>
        <dbReference type="SAM" id="Phobius"/>
    </source>
</evidence>
<feature type="transmembrane region" description="Helical" evidence="6">
    <location>
        <begin position="225"/>
        <end position="247"/>
    </location>
</feature>
<dbReference type="GO" id="GO:0140359">
    <property type="term" value="F:ABC-type transporter activity"/>
    <property type="evidence" value="ECO:0007669"/>
    <property type="project" value="InterPro"/>
</dbReference>
<comment type="subcellular location">
    <subcellularLocation>
        <location evidence="1">Cell membrane</location>
        <topology evidence="1">Multi-pass membrane protein</topology>
    </subcellularLocation>
</comment>
<dbReference type="InterPro" id="IPR013525">
    <property type="entry name" value="ABC2_TM"/>
</dbReference>
<dbReference type="Pfam" id="PF12698">
    <property type="entry name" value="ABC2_membrane_3"/>
    <property type="match status" value="1"/>
</dbReference>
<reference evidence="8" key="1">
    <citation type="submission" date="2020-09" db="EMBL/GenBank/DDBJ databases">
        <title>A novel bacterium of genus Paenibacillus, isolated from South China Sea.</title>
        <authorList>
            <person name="Huang H."/>
            <person name="Mo K."/>
            <person name="Hu Y."/>
        </authorList>
    </citation>
    <scope>NUCLEOTIDE SEQUENCE</scope>
    <source>
        <strain evidence="8">IB182493</strain>
    </source>
</reference>
<proteinExistence type="predicted"/>
<keyword evidence="9" id="KW-1185">Reference proteome</keyword>
<name>A0A927H537_9BACL</name>
<comment type="caution">
    <text evidence="8">The sequence shown here is derived from an EMBL/GenBank/DDBJ whole genome shotgun (WGS) entry which is preliminary data.</text>
</comment>
<feature type="domain" description="ABC-2 type transporter transmembrane" evidence="7">
    <location>
        <begin position="21"/>
        <end position="414"/>
    </location>
</feature>
<gene>
    <name evidence="8" type="ORF">IDH41_10810</name>
</gene>